<keyword evidence="5 11" id="KW-0067">ATP-binding</keyword>
<dbReference type="Pfam" id="PF00179">
    <property type="entry name" value="UQ_con"/>
    <property type="match status" value="1"/>
</dbReference>
<evidence type="ECO:0000256" key="9">
    <source>
        <dbReference type="ARBA" id="ARBA00082133"/>
    </source>
</evidence>
<proteinExistence type="inferred from homology"/>
<feature type="domain" description="UBC core" evidence="13">
    <location>
        <begin position="47"/>
        <end position="197"/>
    </location>
</feature>
<dbReference type="InterPro" id="IPR000608">
    <property type="entry name" value="UBC"/>
</dbReference>
<keyword evidence="15" id="KW-1185">Reference proteome</keyword>
<evidence type="ECO:0000256" key="2">
    <source>
        <dbReference type="ARBA" id="ARBA00022679"/>
    </source>
</evidence>
<sequence>MSQSIGARSFAAIFKNQGGIPSGPVALDASMSFSSFLTPAVLTFRMRRSLRISKELSQLEREPPPGVSCWMKNESTNQLQAQIIGDEKTPYSDGVFDLEIQVPERYPMEPPKVQFLTPIYHPNIDSVGRICLDLLKMPPSGNWKPSLSIGTLLTSIKLLMSQPNPDDPLMADISTEFLTNRVVFEQKAREHTHKHAVQKTTAVTSPKQVKDQSDSNDSDQSESSSDESDQSGSSSDESHSPADQLAIQEGIPVSQAGKRLSVEDLNAQPHAKKHKAHQQ</sequence>
<dbReference type="InterPro" id="IPR023313">
    <property type="entry name" value="UBQ-conjugating_AS"/>
</dbReference>
<evidence type="ECO:0000256" key="3">
    <source>
        <dbReference type="ARBA" id="ARBA00022741"/>
    </source>
</evidence>
<evidence type="ECO:0000256" key="7">
    <source>
        <dbReference type="ARBA" id="ARBA00076317"/>
    </source>
</evidence>
<dbReference type="RefSeq" id="XP_038053453.1">
    <property type="nucleotide sequence ID" value="XM_038197525.1"/>
</dbReference>
<evidence type="ECO:0000256" key="1">
    <source>
        <dbReference type="ARBA" id="ARBA00012486"/>
    </source>
</evidence>
<feature type="compositionally biased region" description="Basic residues" evidence="12">
    <location>
        <begin position="270"/>
        <end position="279"/>
    </location>
</feature>
<evidence type="ECO:0000256" key="8">
    <source>
        <dbReference type="ARBA" id="ARBA00077509"/>
    </source>
</evidence>
<dbReference type="InterPro" id="IPR050113">
    <property type="entry name" value="Ub_conjugating_enzyme"/>
</dbReference>
<evidence type="ECO:0000256" key="4">
    <source>
        <dbReference type="ARBA" id="ARBA00022786"/>
    </source>
</evidence>
<dbReference type="GO" id="GO:0061631">
    <property type="term" value="F:ubiquitin conjugating enzyme activity"/>
    <property type="evidence" value="ECO:0007669"/>
    <property type="project" value="UniProtKB-EC"/>
</dbReference>
<comment type="similarity">
    <text evidence="11">Belongs to the ubiquitin-conjugating enzyme family.</text>
</comment>
<dbReference type="Gene3D" id="3.10.110.10">
    <property type="entry name" value="Ubiquitin Conjugating Enzyme"/>
    <property type="match status" value="1"/>
</dbReference>
<dbReference type="OMA" id="ENTHENM"/>
<dbReference type="EC" id="2.3.2.23" evidence="1"/>
<evidence type="ECO:0000313" key="15">
    <source>
        <dbReference type="Proteomes" id="UP000887568"/>
    </source>
</evidence>
<evidence type="ECO:0000256" key="12">
    <source>
        <dbReference type="SAM" id="MobiDB-lite"/>
    </source>
</evidence>
<evidence type="ECO:0000256" key="6">
    <source>
        <dbReference type="ARBA" id="ARBA00072440"/>
    </source>
</evidence>
<dbReference type="CTD" id="29089"/>
<dbReference type="SMART" id="SM00212">
    <property type="entry name" value="UBCc"/>
    <property type="match status" value="1"/>
</dbReference>
<name>A0A913ZNT5_PATMI</name>
<dbReference type="InterPro" id="IPR016135">
    <property type="entry name" value="UBQ-conjugating_enzyme/RWD"/>
</dbReference>
<dbReference type="PROSITE" id="PS00183">
    <property type="entry name" value="UBC_1"/>
    <property type="match status" value="1"/>
</dbReference>
<reference evidence="14" key="1">
    <citation type="submission" date="2022-11" db="UniProtKB">
        <authorList>
            <consortium name="EnsemblMetazoa"/>
        </authorList>
    </citation>
    <scope>IDENTIFICATION</scope>
</reference>
<dbReference type="SUPFAM" id="SSF54495">
    <property type="entry name" value="UBC-like"/>
    <property type="match status" value="1"/>
</dbReference>
<keyword evidence="4 11" id="KW-0833">Ubl conjugation pathway</keyword>
<evidence type="ECO:0000256" key="5">
    <source>
        <dbReference type="ARBA" id="ARBA00022840"/>
    </source>
</evidence>
<dbReference type="OrthoDB" id="9978460at2759"/>
<evidence type="ECO:0000259" key="13">
    <source>
        <dbReference type="PROSITE" id="PS50127"/>
    </source>
</evidence>
<dbReference type="Proteomes" id="UP000887568">
    <property type="component" value="Unplaced"/>
</dbReference>
<dbReference type="PROSITE" id="PS50127">
    <property type="entry name" value="UBC_2"/>
    <property type="match status" value="1"/>
</dbReference>
<feature type="active site" description="Glycyl thioester intermediate" evidence="10">
    <location>
        <position position="131"/>
    </location>
</feature>
<dbReference type="FunFam" id="3.10.110.10:FF:000041">
    <property type="entry name" value="Ubiquitin-conjugating enzyme E2 T"/>
    <property type="match status" value="1"/>
</dbReference>
<keyword evidence="2" id="KW-0808">Transferase</keyword>
<dbReference type="CDD" id="cd23805">
    <property type="entry name" value="UBCc_UBE2T"/>
    <property type="match status" value="1"/>
</dbReference>
<keyword evidence="3 11" id="KW-0547">Nucleotide-binding</keyword>
<evidence type="ECO:0000313" key="14">
    <source>
        <dbReference type="EnsemblMetazoa" id="XP_038053453.1"/>
    </source>
</evidence>
<accession>A0A913ZNT5</accession>
<protein>
    <recommendedName>
        <fullName evidence="6">Ubiquitin-conjugating enzyme E2 T</fullName>
        <ecNumber evidence="1">2.3.2.23</ecNumber>
    </recommendedName>
    <alternativeName>
        <fullName evidence="7">E2 ubiquitin-conjugating enzyme T</fullName>
    </alternativeName>
    <alternativeName>
        <fullName evidence="9">Ubiquitin carrier protein T</fullName>
    </alternativeName>
    <alternativeName>
        <fullName evidence="8">Ubiquitin-protein ligase T</fullName>
    </alternativeName>
</protein>
<dbReference type="PANTHER" id="PTHR24067">
    <property type="entry name" value="UBIQUITIN-CONJUGATING ENZYME E2"/>
    <property type="match status" value="1"/>
</dbReference>
<dbReference type="GeneID" id="119725913"/>
<feature type="region of interest" description="Disordered" evidence="12">
    <location>
        <begin position="189"/>
        <end position="279"/>
    </location>
</feature>
<evidence type="ECO:0000256" key="11">
    <source>
        <dbReference type="RuleBase" id="RU362109"/>
    </source>
</evidence>
<evidence type="ECO:0000256" key="10">
    <source>
        <dbReference type="PROSITE-ProRule" id="PRU10133"/>
    </source>
</evidence>
<dbReference type="GO" id="GO:0005524">
    <property type="term" value="F:ATP binding"/>
    <property type="evidence" value="ECO:0007669"/>
    <property type="project" value="UniProtKB-UniRule"/>
</dbReference>
<dbReference type="AlphaFoldDB" id="A0A913ZNT5"/>
<feature type="compositionally biased region" description="Polar residues" evidence="12">
    <location>
        <begin position="198"/>
        <end position="207"/>
    </location>
</feature>
<dbReference type="EnsemblMetazoa" id="XM_038197525.1">
    <property type="protein sequence ID" value="XP_038053453.1"/>
    <property type="gene ID" value="LOC119725913"/>
</dbReference>
<organism evidence="14 15">
    <name type="scientific">Patiria miniata</name>
    <name type="common">Bat star</name>
    <name type="synonym">Asterina miniata</name>
    <dbReference type="NCBI Taxonomy" id="46514"/>
    <lineage>
        <taxon>Eukaryota</taxon>
        <taxon>Metazoa</taxon>
        <taxon>Echinodermata</taxon>
        <taxon>Eleutherozoa</taxon>
        <taxon>Asterozoa</taxon>
        <taxon>Asteroidea</taxon>
        <taxon>Valvatacea</taxon>
        <taxon>Valvatida</taxon>
        <taxon>Asterinidae</taxon>
        <taxon>Patiria</taxon>
    </lineage>
</organism>
<feature type="compositionally biased region" description="Acidic residues" evidence="12">
    <location>
        <begin position="214"/>
        <end position="229"/>
    </location>
</feature>